<dbReference type="InterPro" id="IPR036938">
    <property type="entry name" value="PAP2/HPO_sf"/>
</dbReference>
<sequence length="212" mass="23506">MKNKNTVFTKVNLIVLLFCMTFVNAQNMDINMLRDINVDRNKDLDPTFKLVTNSAVPFSVATPIIIYSVGLIKKDSSIKKQAIFIGETFLVNAFITTALKHTMKRDRPFETYPDIDQATSAVESSFPSGHTSLAFATATSLSIAYPKWYVIAPSFVWAGAVGYSRMHLGVHYSSDVFAGAIIGSGSAYLSHKVNKWINKKRSKKGQVAHETM</sequence>
<proteinExistence type="predicted"/>
<evidence type="ECO:0000313" key="4">
    <source>
        <dbReference type="EMBL" id="TDE45018.1"/>
    </source>
</evidence>
<keyword evidence="1" id="KW-0812">Transmembrane</keyword>
<dbReference type="Proteomes" id="UP000294814">
    <property type="component" value="Unassembled WGS sequence"/>
</dbReference>
<organism evidence="4 5">
    <name type="scientific">Flavobacterium rhamnosiphilum</name>
    <dbReference type="NCBI Taxonomy" id="2541724"/>
    <lineage>
        <taxon>Bacteria</taxon>
        <taxon>Pseudomonadati</taxon>
        <taxon>Bacteroidota</taxon>
        <taxon>Flavobacteriia</taxon>
        <taxon>Flavobacteriales</taxon>
        <taxon>Flavobacteriaceae</taxon>
        <taxon>Flavobacterium</taxon>
    </lineage>
</organism>
<dbReference type="PANTHER" id="PTHR14969">
    <property type="entry name" value="SPHINGOSINE-1-PHOSPHATE PHOSPHOHYDROLASE"/>
    <property type="match status" value="1"/>
</dbReference>
<dbReference type="Gene3D" id="1.20.144.10">
    <property type="entry name" value="Phosphatidic acid phosphatase type 2/haloperoxidase"/>
    <property type="match status" value="1"/>
</dbReference>
<evidence type="ECO:0000256" key="2">
    <source>
        <dbReference type="SAM" id="SignalP"/>
    </source>
</evidence>
<feature type="chain" id="PRO_5020947098" evidence="2">
    <location>
        <begin position="26"/>
        <end position="212"/>
    </location>
</feature>
<keyword evidence="1" id="KW-1133">Transmembrane helix</keyword>
<feature type="signal peptide" evidence="2">
    <location>
        <begin position="1"/>
        <end position="25"/>
    </location>
</feature>
<gene>
    <name evidence="4" type="ORF">E0I26_07750</name>
</gene>
<dbReference type="InterPro" id="IPR000326">
    <property type="entry name" value="PAP2/HPO"/>
</dbReference>
<dbReference type="RefSeq" id="WP_131915913.1">
    <property type="nucleotide sequence ID" value="NZ_SMLG01000004.1"/>
</dbReference>
<dbReference type="EMBL" id="SMLG01000004">
    <property type="protein sequence ID" value="TDE45018.1"/>
    <property type="molecule type" value="Genomic_DNA"/>
</dbReference>
<protein>
    <submittedName>
        <fullName evidence="4">Phosphatase PAP2 family protein</fullName>
    </submittedName>
</protein>
<reference evidence="4 5" key="1">
    <citation type="submission" date="2019-03" db="EMBL/GenBank/DDBJ databases">
        <title>Novel species of Flavobacterium.</title>
        <authorList>
            <person name="Liu Q."/>
            <person name="Xin Y.-H."/>
        </authorList>
    </citation>
    <scope>NUCLEOTIDE SEQUENCE [LARGE SCALE GENOMIC DNA]</scope>
    <source>
        <strain evidence="4 5">LB3P52</strain>
    </source>
</reference>
<dbReference type="SUPFAM" id="SSF48317">
    <property type="entry name" value="Acid phosphatase/Vanadium-dependent haloperoxidase"/>
    <property type="match status" value="1"/>
</dbReference>
<comment type="caution">
    <text evidence="4">The sequence shown here is derived from an EMBL/GenBank/DDBJ whole genome shotgun (WGS) entry which is preliminary data.</text>
</comment>
<dbReference type="Pfam" id="PF01569">
    <property type="entry name" value="PAP2"/>
    <property type="match status" value="1"/>
</dbReference>
<keyword evidence="2" id="KW-0732">Signal</keyword>
<evidence type="ECO:0000313" key="5">
    <source>
        <dbReference type="Proteomes" id="UP000294814"/>
    </source>
</evidence>
<dbReference type="PANTHER" id="PTHR14969:SF13">
    <property type="entry name" value="AT30094P"/>
    <property type="match status" value="1"/>
</dbReference>
<evidence type="ECO:0000259" key="3">
    <source>
        <dbReference type="SMART" id="SM00014"/>
    </source>
</evidence>
<keyword evidence="5" id="KW-1185">Reference proteome</keyword>
<evidence type="ECO:0000256" key="1">
    <source>
        <dbReference type="SAM" id="Phobius"/>
    </source>
</evidence>
<feature type="domain" description="Phosphatidic acid phosphatase type 2/haloperoxidase" evidence="3">
    <location>
        <begin position="82"/>
        <end position="191"/>
    </location>
</feature>
<name>A0A4V2Z9F8_9FLAO</name>
<dbReference type="OrthoDB" id="9773582at2"/>
<dbReference type="SMART" id="SM00014">
    <property type="entry name" value="acidPPc"/>
    <property type="match status" value="1"/>
</dbReference>
<dbReference type="AlphaFoldDB" id="A0A4V2Z9F8"/>
<dbReference type="CDD" id="cd01610">
    <property type="entry name" value="PAP2_like"/>
    <property type="match status" value="1"/>
</dbReference>
<keyword evidence="1" id="KW-0472">Membrane</keyword>
<accession>A0A4V2Z9F8</accession>
<feature type="transmembrane region" description="Helical" evidence="1">
    <location>
        <begin position="49"/>
        <end position="72"/>
    </location>
</feature>